<dbReference type="EMBL" id="MNCJ02000328">
    <property type="protein sequence ID" value="KAF5773666.1"/>
    <property type="molecule type" value="Genomic_DNA"/>
</dbReference>
<name>A0A9K3HC69_HELAN</name>
<evidence type="ECO:0000313" key="3">
    <source>
        <dbReference type="Proteomes" id="UP000215914"/>
    </source>
</evidence>
<reference evidence="2" key="2">
    <citation type="submission" date="2020-06" db="EMBL/GenBank/DDBJ databases">
        <title>Helianthus annuus Genome sequencing and assembly Release 2.</title>
        <authorList>
            <person name="Gouzy J."/>
            <person name="Langlade N."/>
            <person name="Munos S."/>
        </authorList>
    </citation>
    <scope>NUCLEOTIDE SEQUENCE</scope>
    <source>
        <tissue evidence="2">Leaves</tissue>
    </source>
</reference>
<feature type="compositionally biased region" description="Basic and acidic residues" evidence="1">
    <location>
        <begin position="39"/>
        <end position="83"/>
    </location>
</feature>
<reference evidence="2" key="1">
    <citation type="journal article" date="2017" name="Nature">
        <title>The sunflower genome provides insights into oil metabolism, flowering and Asterid evolution.</title>
        <authorList>
            <person name="Badouin H."/>
            <person name="Gouzy J."/>
            <person name="Grassa C.J."/>
            <person name="Murat F."/>
            <person name="Staton S.E."/>
            <person name="Cottret L."/>
            <person name="Lelandais-Briere C."/>
            <person name="Owens G.L."/>
            <person name="Carrere S."/>
            <person name="Mayjonade B."/>
            <person name="Legrand L."/>
            <person name="Gill N."/>
            <person name="Kane N.C."/>
            <person name="Bowers J.E."/>
            <person name="Hubner S."/>
            <person name="Bellec A."/>
            <person name="Berard A."/>
            <person name="Berges H."/>
            <person name="Blanchet N."/>
            <person name="Boniface M.C."/>
            <person name="Brunel D."/>
            <person name="Catrice O."/>
            <person name="Chaidir N."/>
            <person name="Claudel C."/>
            <person name="Donnadieu C."/>
            <person name="Faraut T."/>
            <person name="Fievet G."/>
            <person name="Helmstetter N."/>
            <person name="King M."/>
            <person name="Knapp S.J."/>
            <person name="Lai Z."/>
            <person name="Le Paslier M.C."/>
            <person name="Lippi Y."/>
            <person name="Lorenzon L."/>
            <person name="Mandel J.R."/>
            <person name="Marage G."/>
            <person name="Marchand G."/>
            <person name="Marquand E."/>
            <person name="Bret-Mestries E."/>
            <person name="Morien E."/>
            <person name="Nambeesan S."/>
            <person name="Nguyen T."/>
            <person name="Pegot-Espagnet P."/>
            <person name="Pouilly N."/>
            <person name="Raftis F."/>
            <person name="Sallet E."/>
            <person name="Schiex T."/>
            <person name="Thomas J."/>
            <person name="Vandecasteele C."/>
            <person name="Vares D."/>
            <person name="Vear F."/>
            <person name="Vautrin S."/>
            <person name="Crespi M."/>
            <person name="Mangin B."/>
            <person name="Burke J.M."/>
            <person name="Salse J."/>
            <person name="Munos S."/>
            <person name="Vincourt P."/>
            <person name="Rieseberg L.H."/>
            <person name="Langlade N.B."/>
        </authorList>
    </citation>
    <scope>NUCLEOTIDE SEQUENCE</scope>
    <source>
        <tissue evidence="2">Leaves</tissue>
    </source>
</reference>
<keyword evidence="3" id="KW-1185">Reference proteome</keyword>
<dbReference type="Gramene" id="mRNA:HanXRQr2_Chr13g0591111">
    <property type="protein sequence ID" value="mRNA:HanXRQr2_Chr13g0591111"/>
    <property type="gene ID" value="HanXRQr2_Chr13g0591111"/>
</dbReference>
<organism evidence="2 3">
    <name type="scientific">Helianthus annuus</name>
    <name type="common">Common sunflower</name>
    <dbReference type="NCBI Taxonomy" id="4232"/>
    <lineage>
        <taxon>Eukaryota</taxon>
        <taxon>Viridiplantae</taxon>
        <taxon>Streptophyta</taxon>
        <taxon>Embryophyta</taxon>
        <taxon>Tracheophyta</taxon>
        <taxon>Spermatophyta</taxon>
        <taxon>Magnoliopsida</taxon>
        <taxon>eudicotyledons</taxon>
        <taxon>Gunneridae</taxon>
        <taxon>Pentapetalae</taxon>
        <taxon>asterids</taxon>
        <taxon>campanulids</taxon>
        <taxon>Asterales</taxon>
        <taxon>Asteraceae</taxon>
        <taxon>Asteroideae</taxon>
        <taxon>Heliantheae alliance</taxon>
        <taxon>Heliantheae</taxon>
        <taxon>Helianthus</taxon>
    </lineage>
</organism>
<protein>
    <submittedName>
        <fullName evidence="2">Uncharacterized protein</fullName>
    </submittedName>
</protein>
<gene>
    <name evidence="2" type="ORF">HanXRQr2_Chr13g0591111</name>
</gene>
<feature type="region of interest" description="Disordered" evidence="1">
    <location>
        <begin position="26"/>
        <end position="91"/>
    </location>
</feature>
<evidence type="ECO:0000313" key="2">
    <source>
        <dbReference type="EMBL" id="KAF5773666.1"/>
    </source>
</evidence>
<comment type="caution">
    <text evidence="2">The sequence shown here is derived from an EMBL/GenBank/DDBJ whole genome shotgun (WGS) entry which is preliminary data.</text>
</comment>
<dbReference type="AlphaFoldDB" id="A0A9K3HC69"/>
<sequence>MTASLRQGDEERMKKNVENLVDKLKKVAGEEKEEVAGEEDQKPREEAVTEKQQNEENLKKKEEADEEKQEKADEKLKSLENSKHHSRGRLRFSLKDVNQECRSRLWQQPKGRLLMHMSVAYVLM</sequence>
<dbReference type="Proteomes" id="UP000215914">
    <property type="component" value="Unassembled WGS sequence"/>
</dbReference>
<accession>A0A9K3HC69</accession>
<proteinExistence type="predicted"/>
<evidence type="ECO:0000256" key="1">
    <source>
        <dbReference type="SAM" id="MobiDB-lite"/>
    </source>
</evidence>